<reference evidence="2 3" key="1">
    <citation type="submission" date="2024-02" db="EMBL/GenBank/DDBJ databases">
        <authorList>
            <person name="Vignale AGUSTIN F."/>
            <person name="Sosa J E."/>
            <person name="Modenutti C."/>
        </authorList>
    </citation>
    <scope>NUCLEOTIDE SEQUENCE [LARGE SCALE GENOMIC DNA]</scope>
</reference>
<keyword evidence="3" id="KW-1185">Reference proteome</keyword>
<feature type="compositionally biased region" description="Polar residues" evidence="1">
    <location>
        <begin position="53"/>
        <end position="75"/>
    </location>
</feature>
<sequence length="86" mass="9292">MSQIVRALEGDVSLEDLNEGVKPGHSAIFGSTGSSEYDGSNHGEMKKFRKAGLSSQEFTSSEHGVTGEFVNTSSDESPEIRRMRSP</sequence>
<gene>
    <name evidence="2" type="ORF">ILEXP_LOCUS10675</name>
</gene>
<dbReference type="AlphaFoldDB" id="A0ABC8RF64"/>
<dbReference type="EMBL" id="CAUOFW020001272">
    <property type="protein sequence ID" value="CAK9142982.1"/>
    <property type="molecule type" value="Genomic_DNA"/>
</dbReference>
<evidence type="ECO:0000313" key="2">
    <source>
        <dbReference type="EMBL" id="CAK9142982.1"/>
    </source>
</evidence>
<name>A0ABC8RF64_9AQUA</name>
<dbReference type="Proteomes" id="UP001642360">
    <property type="component" value="Unassembled WGS sequence"/>
</dbReference>
<proteinExistence type="predicted"/>
<evidence type="ECO:0000313" key="3">
    <source>
        <dbReference type="Proteomes" id="UP001642360"/>
    </source>
</evidence>
<comment type="caution">
    <text evidence="2">The sequence shown here is derived from an EMBL/GenBank/DDBJ whole genome shotgun (WGS) entry which is preliminary data.</text>
</comment>
<evidence type="ECO:0000256" key="1">
    <source>
        <dbReference type="SAM" id="MobiDB-lite"/>
    </source>
</evidence>
<organism evidence="2 3">
    <name type="scientific">Ilex paraguariensis</name>
    <name type="common">yerba mate</name>
    <dbReference type="NCBI Taxonomy" id="185542"/>
    <lineage>
        <taxon>Eukaryota</taxon>
        <taxon>Viridiplantae</taxon>
        <taxon>Streptophyta</taxon>
        <taxon>Embryophyta</taxon>
        <taxon>Tracheophyta</taxon>
        <taxon>Spermatophyta</taxon>
        <taxon>Magnoliopsida</taxon>
        <taxon>eudicotyledons</taxon>
        <taxon>Gunneridae</taxon>
        <taxon>Pentapetalae</taxon>
        <taxon>asterids</taxon>
        <taxon>campanulids</taxon>
        <taxon>Aquifoliales</taxon>
        <taxon>Aquifoliaceae</taxon>
        <taxon>Ilex</taxon>
    </lineage>
</organism>
<protein>
    <submittedName>
        <fullName evidence="2">Uncharacterized protein</fullName>
    </submittedName>
</protein>
<feature type="region of interest" description="Disordered" evidence="1">
    <location>
        <begin position="52"/>
        <end position="86"/>
    </location>
</feature>
<accession>A0ABC8RF64</accession>